<dbReference type="EMBL" id="CP011114">
    <property type="protein sequence ID" value="AKG35292.1"/>
    <property type="molecule type" value="Genomic_DNA"/>
</dbReference>
<evidence type="ECO:0000313" key="2">
    <source>
        <dbReference type="Proteomes" id="UP000034189"/>
    </source>
</evidence>
<sequence>MTHSYVVDGAVMQCSYGSQPGEFKTAAGRNIRINQKAQGNIRDFEAHINISSFGMCSSKYNPIVIEANKGNHQQLIPQPCQPSITLPWMNGKNDVYVNQSPALLICSTNICMWHGNISFTADGQE</sequence>
<dbReference type="Proteomes" id="UP000034189">
    <property type="component" value="Chromosome"/>
</dbReference>
<organism evidence="1 2">
    <name type="scientific">Paenibacillus durus ATCC 35681</name>
    <dbReference type="NCBI Taxonomy" id="1333534"/>
    <lineage>
        <taxon>Bacteria</taxon>
        <taxon>Bacillati</taxon>
        <taxon>Bacillota</taxon>
        <taxon>Bacilli</taxon>
        <taxon>Bacillales</taxon>
        <taxon>Paenibacillaceae</taxon>
        <taxon>Paenibacillus</taxon>
    </lineage>
</organism>
<reference evidence="1 2" key="2">
    <citation type="journal article" date="2016" name="Genome Announc.">
        <title>Genome Sequence of a Gram-Positive Diazotroph, Paenibacillus durus Type Strain ATCC 35681.</title>
        <authorList>
            <person name="Halim M.A."/>
            <person name="Rahman A.Y."/>
            <person name="Sim K.S."/>
            <person name="Yam H.C."/>
            <person name="Rahim A.A."/>
            <person name="Ghazali A.H."/>
            <person name="Najimudin N."/>
        </authorList>
    </citation>
    <scope>NUCLEOTIDE SEQUENCE [LARGE SCALE GENOMIC DNA]</scope>
    <source>
        <strain evidence="1 2">ATCC 35681</strain>
    </source>
</reference>
<reference evidence="1 2" key="1">
    <citation type="submission" date="2015-03" db="EMBL/GenBank/DDBJ databases">
        <authorList>
            <person name="Abdul Halim M."/>
        </authorList>
    </citation>
    <scope>NUCLEOTIDE SEQUENCE [LARGE SCALE GENOMIC DNA]</scope>
    <source>
        <strain evidence="1 2">ATCC 35681</strain>
    </source>
</reference>
<dbReference type="Pfam" id="PF14107">
    <property type="entry name" value="DUF4280"/>
    <property type="match status" value="1"/>
</dbReference>
<dbReference type="RefSeq" id="WP_025698944.1">
    <property type="nucleotide sequence ID" value="NZ_ASQQ01000631.1"/>
</dbReference>
<dbReference type="AlphaFoldDB" id="A0A0F7F9N8"/>
<dbReference type="InterPro" id="IPR025460">
    <property type="entry name" value="DUF4280"/>
</dbReference>
<dbReference type="HOGENOM" id="CLU_094498_1_0_9"/>
<proteinExistence type="predicted"/>
<gene>
    <name evidence="1" type="ORF">VK70_12495</name>
</gene>
<dbReference type="PATRIC" id="fig|1333534.5.peg.2760"/>
<protein>
    <recommendedName>
        <fullName evidence="3">DUF4280 domain-containing protein</fullName>
    </recommendedName>
</protein>
<accession>A0A0F7F9N8</accession>
<name>A0A0F7F9N8_PAEDU</name>
<dbReference type="OrthoDB" id="4825649at2"/>
<evidence type="ECO:0000313" key="1">
    <source>
        <dbReference type="EMBL" id="AKG35292.1"/>
    </source>
</evidence>
<evidence type="ECO:0008006" key="3">
    <source>
        <dbReference type="Google" id="ProtNLM"/>
    </source>
</evidence>